<dbReference type="SUPFAM" id="SSF48452">
    <property type="entry name" value="TPR-like"/>
    <property type="match status" value="1"/>
</dbReference>
<dbReference type="eggNOG" id="COG0457">
    <property type="taxonomic scope" value="Bacteria"/>
</dbReference>
<dbReference type="SMART" id="SM00028">
    <property type="entry name" value="TPR"/>
    <property type="match status" value="5"/>
</dbReference>
<dbReference type="Pfam" id="PF14559">
    <property type="entry name" value="TPR_19"/>
    <property type="match status" value="1"/>
</dbReference>
<accession>H9UI97</accession>
<dbReference type="PANTHER" id="PTHR44858:SF1">
    <property type="entry name" value="UDP-N-ACETYLGLUCOSAMINE--PEPTIDE N-ACETYLGLUCOSAMINYLTRANSFERASE SPINDLY-RELATED"/>
    <property type="match status" value="1"/>
</dbReference>
<evidence type="ECO:0000256" key="3">
    <source>
        <dbReference type="PROSITE-ProRule" id="PRU00339"/>
    </source>
</evidence>
<feature type="repeat" description="TPR" evidence="3">
    <location>
        <begin position="203"/>
        <end position="236"/>
    </location>
</feature>
<feature type="repeat" description="TPR" evidence="3">
    <location>
        <begin position="68"/>
        <end position="101"/>
    </location>
</feature>
<dbReference type="RefSeq" id="WP_014455229.1">
    <property type="nucleotide sequence ID" value="NC_017098.1"/>
</dbReference>
<reference evidence="5" key="1">
    <citation type="journal article" date="2013" name="Stand. Genomic Sci.">
        <title>Complete genome sequence of the halophilic bacterium Spirochaeta africana type strain (Z-7692(T)) from the alkaline Lake Magadi in the East African Rift.</title>
        <authorList>
            <person name="Liolos K."/>
            <person name="Abt B."/>
            <person name="Scheuner C."/>
            <person name="Teshima H."/>
            <person name="Held B."/>
            <person name="Lapidus A."/>
            <person name="Nolan M."/>
            <person name="Lucas S."/>
            <person name="Deshpande S."/>
            <person name="Cheng J.F."/>
            <person name="Tapia R."/>
            <person name="Goodwin L.A."/>
            <person name="Pitluck S."/>
            <person name="Pagani I."/>
            <person name="Ivanova N."/>
            <person name="Mavromatis K."/>
            <person name="Mikhailova N."/>
            <person name="Huntemann M."/>
            <person name="Pati A."/>
            <person name="Chen A."/>
            <person name="Palaniappan K."/>
            <person name="Land M."/>
            <person name="Rohde M."/>
            <person name="Tindall B.J."/>
            <person name="Detter J.C."/>
            <person name="Goker M."/>
            <person name="Bristow J."/>
            <person name="Eisen J.A."/>
            <person name="Markowitz V."/>
            <person name="Hugenholtz P."/>
            <person name="Woyke T."/>
            <person name="Klenk H.P."/>
            <person name="Kyrpides N.C."/>
        </authorList>
    </citation>
    <scope>NUCLEOTIDE SEQUENCE</scope>
    <source>
        <strain evidence="5">ATCC 700263 / DSM 8902 / Z-7692</strain>
    </source>
</reference>
<evidence type="ECO:0000313" key="4">
    <source>
        <dbReference type="EMBL" id="AFG37240.1"/>
    </source>
</evidence>
<dbReference type="InterPro" id="IPR011990">
    <property type="entry name" value="TPR-like_helical_dom_sf"/>
</dbReference>
<dbReference type="KEGG" id="sfc:Spiaf_1161"/>
<feature type="repeat" description="TPR" evidence="3">
    <location>
        <begin position="169"/>
        <end position="202"/>
    </location>
</feature>
<gene>
    <name evidence="4" type="ordered locus">Spiaf_1161</name>
</gene>
<dbReference type="HOGENOM" id="CLU_1085453_0_0_12"/>
<evidence type="ECO:0000313" key="5">
    <source>
        <dbReference type="Proteomes" id="UP000007383"/>
    </source>
</evidence>
<dbReference type="PATRIC" id="fig|889378.3.peg.1161"/>
<dbReference type="AlphaFoldDB" id="H9UI97"/>
<dbReference type="PROSITE" id="PS50005">
    <property type="entry name" value="TPR"/>
    <property type="match status" value="4"/>
</dbReference>
<dbReference type="Proteomes" id="UP000007383">
    <property type="component" value="Chromosome"/>
</dbReference>
<dbReference type="InterPro" id="IPR050498">
    <property type="entry name" value="Ycf3"/>
</dbReference>
<keyword evidence="1" id="KW-0677">Repeat</keyword>
<dbReference type="GO" id="GO:0009279">
    <property type="term" value="C:cell outer membrane"/>
    <property type="evidence" value="ECO:0007669"/>
    <property type="project" value="TreeGrafter"/>
</dbReference>
<dbReference type="Gene3D" id="1.25.40.10">
    <property type="entry name" value="Tetratricopeptide repeat domain"/>
    <property type="match status" value="2"/>
</dbReference>
<dbReference type="GO" id="GO:0046813">
    <property type="term" value="P:receptor-mediated virion attachment to host cell"/>
    <property type="evidence" value="ECO:0007669"/>
    <property type="project" value="TreeGrafter"/>
</dbReference>
<dbReference type="Pfam" id="PF13414">
    <property type="entry name" value="TPR_11"/>
    <property type="match status" value="1"/>
</dbReference>
<keyword evidence="2 3" id="KW-0802">TPR repeat</keyword>
<evidence type="ECO:0000256" key="2">
    <source>
        <dbReference type="ARBA" id="ARBA00022803"/>
    </source>
</evidence>
<dbReference type="STRING" id="889378.Spiaf_1161"/>
<name>H9UI97_SPIAZ</name>
<dbReference type="EMBL" id="CP003282">
    <property type="protein sequence ID" value="AFG37240.1"/>
    <property type="molecule type" value="Genomic_DNA"/>
</dbReference>
<feature type="repeat" description="TPR" evidence="3">
    <location>
        <begin position="135"/>
        <end position="168"/>
    </location>
</feature>
<evidence type="ECO:0000256" key="1">
    <source>
        <dbReference type="ARBA" id="ARBA00022737"/>
    </source>
</evidence>
<protein>
    <submittedName>
        <fullName evidence="4">Tetratricopeptide repeat protein</fullName>
    </submittedName>
</protein>
<dbReference type="PANTHER" id="PTHR44858">
    <property type="entry name" value="TETRATRICOPEPTIDE REPEAT PROTEIN 6"/>
    <property type="match status" value="1"/>
</dbReference>
<dbReference type="Pfam" id="PF13181">
    <property type="entry name" value="TPR_8"/>
    <property type="match status" value="1"/>
</dbReference>
<sequence>MNKNTIPVTHILWITALVLLMLLAGALYAGDDDYQEYMDLILTHAAEGEHAEAIALYRDLEPPEDFRYEHWYNFGVLLFDAGRYVESADAFARAIDLAPRSENALFNAGTALLNAGEYREAEELFSQLLEIADDPRGFLNRGNARYAQQDLSRAAADYRQAIELNPSLPDAHYNYGNLLYDQQEWMEAEQAFTRAIEIDAGFTEARFNRGNVRMQLGLYAAALEDYQSVVARDPDNEDALQNAAIAEQLIEQGDNE</sequence>
<keyword evidence="5" id="KW-1185">Reference proteome</keyword>
<proteinExistence type="predicted"/>
<organism evidence="4 5">
    <name type="scientific">Spirochaeta africana (strain ATCC 700263 / DSM 8902 / Z-7692)</name>
    <dbReference type="NCBI Taxonomy" id="889378"/>
    <lineage>
        <taxon>Bacteria</taxon>
        <taxon>Pseudomonadati</taxon>
        <taxon>Spirochaetota</taxon>
        <taxon>Spirochaetia</taxon>
        <taxon>Spirochaetales</taxon>
        <taxon>Spirochaetaceae</taxon>
        <taxon>Spirochaeta</taxon>
    </lineage>
</organism>
<dbReference type="InterPro" id="IPR019734">
    <property type="entry name" value="TPR_rpt"/>
</dbReference>